<accession>A0A1H7R9C2</accession>
<organism evidence="1 2">
    <name type="scientific">Ectothiorhodospira marina</name>
    <dbReference type="NCBI Taxonomy" id="1396821"/>
    <lineage>
        <taxon>Bacteria</taxon>
        <taxon>Pseudomonadati</taxon>
        <taxon>Pseudomonadota</taxon>
        <taxon>Gammaproteobacteria</taxon>
        <taxon>Chromatiales</taxon>
        <taxon>Ectothiorhodospiraceae</taxon>
        <taxon>Ectothiorhodospira</taxon>
    </lineage>
</organism>
<name>A0A1H7R9C2_9GAMM</name>
<evidence type="ECO:0000313" key="1">
    <source>
        <dbReference type="EMBL" id="SEL56851.1"/>
    </source>
</evidence>
<dbReference type="Proteomes" id="UP000199256">
    <property type="component" value="Unassembled WGS sequence"/>
</dbReference>
<reference evidence="2" key="1">
    <citation type="submission" date="2016-10" db="EMBL/GenBank/DDBJ databases">
        <authorList>
            <person name="Varghese N."/>
            <person name="Submissions S."/>
        </authorList>
    </citation>
    <scope>NUCLEOTIDE SEQUENCE [LARGE SCALE GENOMIC DNA]</scope>
    <source>
        <strain evidence="2">DSM 241</strain>
    </source>
</reference>
<dbReference type="RefSeq" id="WP_090255502.1">
    <property type="nucleotide sequence ID" value="NZ_FOAA01000021.1"/>
</dbReference>
<dbReference type="InterPro" id="IPR007446">
    <property type="entry name" value="PilP"/>
</dbReference>
<dbReference type="AlphaFoldDB" id="A0A1H7R9C2"/>
<dbReference type="Pfam" id="PF04351">
    <property type="entry name" value="PilP"/>
    <property type="match status" value="1"/>
</dbReference>
<proteinExistence type="predicted"/>
<keyword evidence="2" id="KW-1185">Reference proteome</keyword>
<protein>
    <submittedName>
        <fullName evidence="1">Type IV pilus assembly protein PilP</fullName>
    </submittedName>
</protein>
<dbReference type="Gene3D" id="2.30.30.830">
    <property type="match status" value="1"/>
</dbReference>
<dbReference type="STRING" id="1396821.SAMN05444515_12132"/>
<evidence type="ECO:0000313" key="2">
    <source>
        <dbReference type="Proteomes" id="UP000199256"/>
    </source>
</evidence>
<dbReference type="OrthoDB" id="5296580at2"/>
<sequence length="182" mass="20142">MTDPTHSAPGRLIAALAAALAAALLMVGCGGDLSDLERYAERIKQRPGGEIEPIPEIPPQETFTYPGHERDPFDSSVIATRVTEDVGPESDVTIDPNRPPEFLEQFPLDSLRMVGTMEQDEVQWALIRTPERNIQRVKEGNYMGQNHGRIDQITDTRIEITEIVPDGFGGYQEREGSVALTE</sequence>
<dbReference type="PIRSF" id="PIRSF016481">
    <property type="entry name" value="Pilus_assembly_PilP"/>
    <property type="match status" value="1"/>
</dbReference>
<dbReference type="EMBL" id="FOAA01000021">
    <property type="protein sequence ID" value="SEL56851.1"/>
    <property type="molecule type" value="Genomic_DNA"/>
</dbReference>
<gene>
    <name evidence="1" type="ORF">SAMN05444515_12132</name>
</gene>